<feature type="binding site" evidence="9">
    <location>
        <position position="178"/>
    </location>
    <ligand>
        <name>phosphoenolpyruvate</name>
        <dbReference type="ChEBI" id="CHEBI:58702"/>
    </ligand>
</feature>
<dbReference type="GO" id="GO:0009073">
    <property type="term" value="P:aromatic amino acid family biosynthetic process"/>
    <property type="evidence" value="ECO:0007669"/>
    <property type="project" value="UniProtKB-KW"/>
</dbReference>
<evidence type="ECO:0000313" key="11">
    <source>
        <dbReference type="EMBL" id="RQW74307.1"/>
    </source>
</evidence>
<evidence type="ECO:0000256" key="7">
    <source>
        <dbReference type="ARBA" id="ARBA00023141"/>
    </source>
</evidence>
<feature type="binding site" evidence="9">
    <location>
        <position position="176"/>
    </location>
    <ligand>
        <name>3-phosphoshikimate</name>
        <dbReference type="ChEBI" id="CHEBI:145989"/>
    </ligand>
</feature>
<dbReference type="HAMAP" id="MF_00210">
    <property type="entry name" value="EPSP_synth"/>
    <property type="match status" value="1"/>
</dbReference>
<feature type="binding site" evidence="9">
    <location>
        <position position="324"/>
    </location>
    <ligand>
        <name>3-phosphoshikimate</name>
        <dbReference type="ChEBI" id="CHEBI:145989"/>
    </ligand>
</feature>
<feature type="binding site" evidence="9">
    <location>
        <position position="32"/>
    </location>
    <ligand>
        <name>3-phosphoshikimate</name>
        <dbReference type="ChEBI" id="CHEBI:145989"/>
    </ligand>
</feature>
<dbReference type="SUPFAM" id="SSF55205">
    <property type="entry name" value="EPT/RTPC-like"/>
    <property type="match status" value="1"/>
</dbReference>
<keyword evidence="6 9" id="KW-0808">Transferase</keyword>
<dbReference type="InterPro" id="IPR036968">
    <property type="entry name" value="Enolpyruvate_Tfrase_sf"/>
</dbReference>
<feature type="binding site" evidence="9">
    <location>
        <position position="36"/>
    </location>
    <ligand>
        <name>3-phosphoshikimate</name>
        <dbReference type="ChEBI" id="CHEBI:145989"/>
    </ligand>
</feature>
<feature type="binding site" evidence="9">
    <location>
        <position position="178"/>
    </location>
    <ligand>
        <name>3-phosphoshikimate</name>
        <dbReference type="ChEBI" id="CHEBI:145989"/>
    </ligand>
</feature>
<evidence type="ECO:0000256" key="2">
    <source>
        <dbReference type="ARBA" id="ARBA00004811"/>
    </source>
</evidence>
<dbReference type="GO" id="GO:0005737">
    <property type="term" value="C:cytoplasm"/>
    <property type="evidence" value="ECO:0007669"/>
    <property type="project" value="UniProtKB-SubCell"/>
</dbReference>
<reference evidence="11 12" key="1">
    <citation type="journal article" date="2013" name="J. Microbiol.">
        <title>Lysinibacillus chungkukjangi sp. nov., isolated from Chungkukjang, Korean fermented soybean food.</title>
        <authorList>
            <person name="Kim S.J."/>
            <person name="Jang Y.H."/>
            <person name="Hamada M."/>
            <person name="Ahn J.H."/>
            <person name="Weon H.Y."/>
            <person name="Suzuki K."/>
            <person name="Whang K.S."/>
            <person name="Kwon S.W."/>
        </authorList>
    </citation>
    <scope>NUCLEOTIDE SEQUENCE [LARGE SCALE GENOMIC DNA]</scope>
    <source>
        <strain evidence="11 12">MCCC 1A12701</strain>
    </source>
</reference>
<evidence type="ECO:0000256" key="3">
    <source>
        <dbReference type="ARBA" id="ARBA00009948"/>
    </source>
</evidence>
<keyword evidence="4 9" id="KW-0963">Cytoplasm</keyword>
<organism evidence="11 12">
    <name type="scientific">Lysinibacillus composti</name>
    <dbReference type="NCBI Taxonomy" id="720633"/>
    <lineage>
        <taxon>Bacteria</taxon>
        <taxon>Bacillati</taxon>
        <taxon>Bacillota</taxon>
        <taxon>Bacilli</taxon>
        <taxon>Bacillales</taxon>
        <taxon>Bacillaceae</taxon>
        <taxon>Lysinibacillus</taxon>
    </lineage>
</organism>
<feature type="domain" description="Enolpyruvate transferase" evidence="10">
    <location>
        <begin position="20"/>
        <end position="432"/>
    </location>
</feature>
<protein>
    <recommendedName>
        <fullName evidence="9">3-phosphoshikimate 1-carboxyvinyltransferase</fullName>
        <ecNumber evidence="9">2.5.1.19</ecNumber>
    </recommendedName>
    <alternativeName>
        <fullName evidence="9">5-enolpyruvylshikimate-3-phosphate synthase</fullName>
        <shortName evidence="9">EPSP synthase</shortName>
        <shortName evidence="9">EPSPS</shortName>
    </alternativeName>
</protein>
<comment type="subcellular location">
    <subcellularLocation>
        <location evidence="9">Cytoplasm</location>
    </subcellularLocation>
</comment>
<feature type="binding site" evidence="9">
    <location>
        <position position="103"/>
    </location>
    <ligand>
        <name>phosphoenolpyruvate</name>
        <dbReference type="ChEBI" id="CHEBI:58702"/>
    </ligand>
</feature>
<keyword evidence="5 9" id="KW-0028">Amino-acid biosynthesis</keyword>
<evidence type="ECO:0000313" key="12">
    <source>
        <dbReference type="Proteomes" id="UP000274033"/>
    </source>
</evidence>
<dbReference type="Proteomes" id="UP000274033">
    <property type="component" value="Unassembled WGS sequence"/>
</dbReference>
<feature type="active site" description="Proton acceptor" evidence="9">
    <location>
        <position position="324"/>
    </location>
</feature>
<dbReference type="FunFam" id="3.65.10.10:FF:000006">
    <property type="entry name" value="3-phosphoshikimate 1-carboxyvinyltransferase"/>
    <property type="match status" value="1"/>
</dbReference>
<dbReference type="PROSITE" id="PS00104">
    <property type="entry name" value="EPSP_SYNTHASE_1"/>
    <property type="match status" value="1"/>
</dbReference>
<dbReference type="PANTHER" id="PTHR21090:SF5">
    <property type="entry name" value="PENTAFUNCTIONAL AROM POLYPEPTIDE"/>
    <property type="match status" value="1"/>
</dbReference>
<evidence type="ECO:0000256" key="4">
    <source>
        <dbReference type="ARBA" id="ARBA00022490"/>
    </source>
</evidence>
<comment type="pathway">
    <text evidence="2 9">Metabolic intermediate biosynthesis; chorismate biosynthesis; chorismate from D-erythrose 4-phosphate and phosphoenolpyruvate: step 6/7.</text>
</comment>
<feature type="binding site" evidence="9">
    <location>
        <position position="131"/>
    </location>
    <ligand>
        <name>phosphoenolpyruvate</name>
        <dbReference type="ChEBI" id="CHEBI:58702"/>
    </ligand>
</feature>
<comment type="caution">
    <text evidence="9">Lacks conserved residue(s) required for the propagation of feature annotation.</text>
</comment>
<comment type="similarity">
    <text evidence="3 9">Belongs to the EPSP synthase family.</text>
</comment>
<dbReference type="NCBIfam" id="TIGR01356">
    <property type="entry name" value="aroA"/>
    <property type="match status" value="1"/>
</dbReference>
<evidence type="ECO:0000256" key="9">
    <source>
        <dbReference type="HAMAP-Rule" id="MF_00210"/>
    </source>
</evidence>
<dbReference type="AlphaFoldDB" id="A0A3N9UDG1"/>
<dbReference type="GO" id="GO:0009423">
    <property type="term" value="P:chorismate biosynthetic process"/>
    <property type="evidence" value="ECO:0007669"/>
    <property type="project" value="UniProtKB-UniRule"/>
</dbReference>
<dbReference type="PANTHER" id="PTHR21090">
    <property type="entry name" value="AROM/DEHYDROQUINATE SYNTHASE"/>
    <property type="match status" value="1"/>
</dbReference>
<dbReference type="PROSITE" id="PS00885">
    <property type="entry name" value="EPSP_SYNTHASE_2"/>
    <property type="match status" value="1"/>
</dbReference>
<dbReference type="InterPro" id="IPR023193">
    <property type="entry name" value="EPSP_synthase_CS"/>
</dbReference>
<comment type="caution">
    <text evidence="11">The sequence shown here is derived from an EMBL/GenBank/DDBJ whole genome shotgun (WGS) entry which is preliminary data.</text>
</comment>
<evidence type="ECO:0000256" key="5">
    <source>
        <dbReference type="ARBA" id="ARBA00022605"/>
    </source>
</evidence>
<keyword evidence="12" id="KW-1185">Reference proteome</keyword>
<dbReference type="InterPro" id="IPR006264">
    <property type="entry name" value="EPSP_synthase"/>
</dbReference>
<dbReference type="EMBL" id="RRCT01000010">
    <property type="protein sequence ID" value="RQW74307.1"/>
    <property type="molecule type" value="Genomic_DNA"/>
</dbReference>
<dbReference type="GO" id="GO:0003866">
    <property type="term" value="F:3-phosphoshikimate 1-carboxyvinyltransferase activity"/>
    <property type="evidence" value="ECO:0007669"/>
    <property type="project" value="UniProtKB-UniRule"/>
</dbReference>
<proteinExistence type="inferred from homology"/>
<dbReference type="GO" id="GO:0008652">
    <property type="term" value="P:amino acid biosynthetic process"/>
    <property type="evidence" value="ECO:0007669"/>
    <property type="project" value="UniProtKB-KW"/>
</dbReference>
<dbReference type="InterPro" id="IPR013792">
    <property type="entry name" value="RNA3'P_cycl/enolpyr_Trfase_a/b"/>
</dbReference>
<gene>
    <name evidence="9 11" type="primary">aroA</name>
    <name evidence="11" type="ORF">EBB45_11945</name>
</gene>
<evidence type="ECO:0000259" key="10">
    <source>
        <dbReference type="Pfam" id="PF00275"/>
    </source>
</evidence>
<dbReference type="PIRSF" id="PIRSF000505">
    <property type="entry name" value="EPSPS"/>
    <property type="match status" value="1"/>
</dbReference>
<dbReference type="Pfam" id="PF00275">
    <property type="entry name" value="EPSP_synthase"/>
    <property type="match status" value="1"/>
</dbReference>
<dbReference type="OrthoDB" id="9809920at2"/>
<keyword evidence="7 9" id="KW-0057">Aromatic amino acid biosynthesis</keyword>
<evidence type="ECO:0000256" key="1">
    <source>
        <dbReference type="ARBA" id="ARBA00002174"/>
    </source>
</evidence>
<feature type="binding site" evidence="9">
    <location>
        <position position="31"/>
    </location>
    <ligand>
        <name>3-phosphoshikimate</name>
        <dbReference type="ChEBI" id="CHEBI:145989"/>
    </ligand>
</feature>
<accession>A0A3N9UDG1</accession>
<name>A0A3N9UDG1_9BACI</name>
<feature type="binding site" evidence="9">
    <location>
        <position position="351"/>
    </location>
    <ligand>
        <name>3-phosphoshikimate</name>
        <dbReference type="ChEBI" id="CHEBI:145989"/>
    </ligand>
</feature>
<comment type="catalytic activity">
    <reaction evidence="8">
        <text>3-phosphoshikimate + phosphoenolpyruvate = 5-O-(1-carboxyvinyl)-3-phosphoshikimate + phosphate</text>
        <dbReference type="Rhea" id="RHEA:21256"/>
        <dbReference type="ChEBI" id="CHEBI:43474"/>
        <dbReference type="ChEBI" id="CHEBI:57701"/>
        <dbReference type="ChEBI" id="CHEBI:58702"/>
        <dbReference type="ChEBI" id="CHEBI:145989"/>
        <dbReference type="EC" id="2.5.1.19"/>
    </reaction>
    <physiologicalReaction direction="left-to-right" evidence="8">
        <dbReference type="Rhea" id="RHEA:21257"/>
    </physiologicalReaction>
</comment>
<dbReference type="InterPro" id="IPR001986">
    <property type="entry name" value="Enolpyruvate_Tfrase_dom"/>
</dbReference>
<comment type="subunit">
    <text evidence="9">Monomer.</text>
</comment>
<dbReference type="UniPathway" id="UPA00053">
    <property type="reaction ID" value="UER00089"/>
</dbReference>
<sequence length="438" mass="46861">MKGVFKLTSTTKVLEFKNPSLQGAITVPGDKSISHRAVMFGAIAKGQTTVSGFLLGEDCLSTIDCFRKLGVNIKVDGTNVTVTSDGIDEWQEPKEVLYTGNSGTTTRLMLGILSGTSLHTIMTGDASIGKRPMRRVVDPLRQMGAKIAGRDNGQFTPLAIQGTKLQAIDYSMPVASAQVKSAVLLAGLRAEGTTIVREKEISRDHTERMLRQFGAEITVDDGVISFKGGQQLLGTHVNVPGDISSAAFFLVAGSIVPNSEIVMTNVGVNPTRAGIIEVLEQMGANMSVKFEDEQSAEPTATVTIQTSELNGTTIEGDIIPRLIDEIPIIALLATQANGTTVIRDAEELKVKETDRITAVVTELKKLGADIEATEDGMIINGPTKLNGARLKSYGDHRIGMMAAVASLICETPIELDDAECIAVSYPTFFEHLNDLLVK</sequence>
<feature type="binding site" evidence="9">
    <location>
        <position position="397"/>
    </location>
    <ligand>
        <name>phosphoenolpyruvate</name>
        <dbReference type="ChEBI" id="CHEBI:58702"/>
    </ligand>
</feature>
<dbReference type="EC" id="2.5.1.19" evidence="9"/>
<feature type="binding site" evidence="9">
    <location>
        <position position="355"/>
    </location>
    <ligand>
        <name>phosphoenolpyruvate</name>
        <dbReference type="ChEBI" id="CHEBI:58702"/>
    </ligand>
</feature>
<feature type="binding site" evidence="9">
    <location>
        <position position="31"/>
    </location>
    <ligand>
        <name>phosphoenolpyruvate</name>
        <dbReference type="ChEBI" id="CHEBI:58702"/>
    </ligand>
</feature>
<dbReference type="Gene3D" id="3.65.10.10">
    <property type="entry name" value="Enolpyruvate transferase domain"/>
    <property type="match status" value="2"/>
</dbReference>
<dbReference type="FunFam" id="3.65.10.10:FF:000005">
    <property type="entry name" value="3-phosphoshikimate 1-carboxyvinyltransferase"/>
    <property type="match status" value="1"/>
</dbReference>
<comment type="function">
    <text evidence="1 9">Catalyzes the transfer of the enolpyruvyl moiety of phosphoenolpyruvate (PEP) to the 5-hydroxyl of shikimate-3-phosphate (S3P) to produce enolpyruvyl shikimate-3-phosphate and inorganic phosphate.</text>
</comment>
<evidence type="ECO:0000256" key="6">
    <source>
        <dbReference type="ARBA" id="ARBA00022679"/>
    </source>
</evidence>
<evidence type="ECO:0000256" key="8">
    <source>
        <dbReference type="ARBA" id="ARBA00044633"/>
    </source>
</evidence>
<dbReference type="CDD" id="cd01556">
    <property type="entry name" value="EPSP_synthase"/>
    <property type="match status" value="1"/>
</dbReference>